<evidence type="ECO:0000313" key="8">
    <source>
        <dbReference type="Proteomes" id="UP000031637"/>
    </source>
</evidence>
<dbReference type="PANTHER" id="PTHR12338">
    <property type="entry name" value="AUTOTRANSPORTER"/>
    <property type="match status" value="1"/>
</dbReference>
<dbReference type="EMBL" id="AP012547">
    <property type="protein sequence ID" value="BAO31223.1"/>
    <property type="molecule type" value="Genomic_DNA"/>
</dbReference>
<dbReference type="Pfam" id="PF05860">
    <property type="entry name" value="TPS"/>
    <property type="match status" value="1"/>
</dbReference>
<dbReference type="PANTHER" id="PTHR12338:SF8">
    <property type="entry name" value="HEME_HEMOPEXIN-BINDING PROTEIN"/>
    <property type="match status" value="1"/>
</dbReference>
<dbReference type="AlphaFoldDB" id="W0SN31"/>
<evidence type="ECO:0000256" key="4">
    <source>
        <dbReference type="SAM" id="MobiDB-lite"/>
    </source>
</evidence>
<feature type="domain" description="Filamentous haemagglutinin FhaB/tRNA nuclease CdiA-like TPS" evidence="6">
    <location>
        <begin position="34"/>
        <end position="144"/>
    </location>
</feature>
<feature type="chain" id="PRO_5004795972" evidence="5">
    <location>
        <begin position="37"/>
        <end position="385"/>
    </location>
</feature>
<dbReference type="GO" id="GO:0005576">
    <property type="term" value="C:extracellular region"/>
    <property type="evidence" value="ECO:0007669"/>
    <property type="project" value="UniProtKB-SubCell"/>
</dbReference>
<gene>
    <name evidence="7" type="ORF">SUTH_03453</name>
</gene>
<evidence type="ECO:0000256" key="1">
    <source>
        <dbReference type="ARBA" id="ARBA00004613"/>
    </source>
</evidence>
<dbReference type="InterPro" id="IPR050909">
    <property type="entry name" value="Bact_Autotransporter_VF"/>
</dbReference>
<feature type="compositionally biased region" description="Basic and acidic residues" evidence="4">
    <location>
        <begin position="362"/>
        <end position="373"/>
    </location>
</feature>
<keyword evidence="2" id="KW-0964">Secreted</keyword>
<reference evidence="7 8" key="1">
    <citation type="journal article" date="2014" name="Syst. Appl. Microbiol.">
        <title>Complete genomes of freshwater sulfur oxidizers Sulfuricella denitrificans skB26 and Sulfuritalea hydrogenivorans sk43H: genetic insights into the sulfur oxidation pathway of betaproteobacteria.</title>
        <authorList>
            <person name="Watanabe T."/>
            <person name="Kojima H."/>
            <person name="Fukui M."/>
        </authorList>
    </citation>
    <scope>NUCLEOTIDE SEQUENCE [LARGE SCALE GENOMIC DNA]</scope>
    <source>
        <strain evidence="7">DSM22779</strain>
    </source>
</reference>
<evidence type="ECO:0000259" key="6">
    <source>
        <dbReference type="SMART" id="SM00912"/>
    </source>
</evidence>
<evidence type="ECO:0000313" key="7">
    <source>
        <dbReference type="EMBL" id="BAO31223.1"/>
    </source>
</evidence>
<comment type="subcellular location">
    <subcellularLocation>
        <location evidence="1">Secreted</location>
    </subcellularLocation>
</comment>
<keyword evidence="8" id="KW-1185">Reference proteome</keyword>
<dbReference type="NCBIfam" id="TIGR01901">
    <property type="entry name" value="adhes_NPXG"/>
    <property type="match status" value="1"/>
</dbReference>
<evidence type="ECO:0000256" key="2">
    <source>
        <dbReference type="ARBA" id="ARBA00022525"/>
    </source>
</evidence>
<dbReference type="SMART" id="SM00912">
    <property type="entry name" value="Haemagg_act"/>
    <property type="match status" value="1"/>
</dbReference>
<evidence type="ECO:0000256" key="3">
    <source>
        <dbReference type="ARBA" id="ARBA00022729"/>
    </source>
</evidence>
<dbReference type="RefSeq" id="WP_052473750.1">
    <property type="nucleotide sequence ID" value="NZ_AP012547.1"/>
</dbReference>
<dbReference type="InterPro" id="IPR008638">
    <property type="entry name" value="FhaB/CdiA-like_TPS"/>
</dbReference>
<dbReference type="InterPro" id="IPR012334">
    <property type="entry name" value="Pectin_lyas_fold"/>
</dbReference>
<organism evidence="7 8">
    <name type="scientific">Sulfuritalea hydrogenivorans sk43H</name>
    <dbReference type="NCBI Taxonomy" id="1223802"/>
    <lineage>
        <taxon>Bacteria</taxon>
        <taxon>Pseudomonadati</taxon>
        <taxon>Pseudomonadota</taxon>
        <taxon>Betaproteobacteria</taxon>
        <taxon>Nitrosomonadales</taxon>
        <taxon>Sterolibacteriaceae</taxon>
        <taxon>Sulfuritalea</taxon>
    </lineage>
</organism>
<evidence type="ECO:0000256" key="5">
    <source>
        <dbReference type="SAM" id="SignalP"/>
    </source>
</evidence>
<dbReference type="KEGG" id="shd:SUTH_03453"/>
<feature type="signal peptide" evidence="5">
    <location>
        <begin position="1"/>
        <end position="36"/>
    </location>
</feature>
<proteinExistence type="predicted"/>
<dbReference type="HOGENOM" id="CLU_717513_0_0_4"/>
<protein>
    <submittedName>
        <fullName evidence="7">Hemagglutinin-like protein</fullName>
    </submittedName>
</protein>
<dbReference type="Gene3D" id="2.160.20.10">
    <property type="entry name" value="Single-stranded right-handed beta-helix, Pectin lyase-like"/>
    <property type="match status" value="1"/>
</dbReference>
<dbReference type="SUPFAM" id="SSF51126">
    <property type="entry name" value="Pectin lyase-like"/>
    <property type="match status" value="1"/>
</dbReference>
<name>W0SN31_9PROT</name>
<dbReference type="OrthoDB" id="218680at2"/>
<dbReference type="InterPro" id="IPR011050">
    <property type="entry name" value="Pectin_lyase_fold/virulence"/>
</dbReference>
<dbReference type="Proteomes" id="UP000031637">
    <property type="component" value="Chromosome"/>
</dbReference>
<feature type="compositionally biased region" description="Basic residues" evidence="4">
    <location>
        <begin position="375"/>
        <end position="385"/>
    </location>
</feature>
<feature type="region of interest" description="Disordered" evidence="4">
    <location>
        <begin position="344"/>
        <end position="385"/>
    </location>
</feature>
<sequence length="385" mass="39854">MNNTNPPRKQTGRLMTPVRLGVVAVAACFLAAPALSNPVNPTVVNGTASFNQVGNVLTVTNSNGAIIHWDKFSIAAGEKTHFQQSSASSSVLNRVLSDPTAIYGTLSSNGRVWLINPAGIMVGAGGRVDTAAFVASTLNIRNEDFLAGRHLFINDGTAKDVINQGEIRTPAGGSVYLIGANVKNESVAGEANSGIITTPGGETILAAGATVSLIDSALPGIKVDITGATGNATNLGTITAEAGRIGIAGVIVKNSGTLNASSVVNEGGRIFLKASQDAYVDGNGRIVTTGTKGGQVEVLGNRVAVMDKASIDASGTTGGGTIKVGGDYQGKNPEIQNANIHLVRTGGEPEGGRHGSRRWRHGDRVGGRHDAGLRQHQRTRRRQWW</sequence>
<keyword evidence="3 5" id="KW-0732">Signal</keyword>
<dbReference type="STRING" id="1223802.SUTH_03453"/>
<accession>W0SN31</accession>